<dbReference type="GO" id="GO:0016024">
    <property type="term" value="P:CDP-diacylglycerol biosynthetic process"/>
    <property type="evidence" value="ECO:0007669"/>
    <property type="project" value="UniProtKB-UniPathway"/>
</dbReference>
<evidence type="ECO:0000256" key="17">
    <source>
        <dbReference type="ARBA" id="ARBA00032396"/>
    </source>
</evidence>
<dbReference type="OrthoDB" id="10260889at2759"/>
<evidence type="ECO:0000256" key="6">
    <source>
        <dbReference type="ARBA" id="ARBA00012487"/>
    </source>
</evidence>
<evidence type="ECO:0000256" key="7">
    <source>
        <dbReference type="ARBA" id="ARBA00022516"/>
    </source>
</evidence>
<evidence type="ECO:0000256" key="12">
    <source>
        <dbReference type="ARBA" id="ARBA00023098"/>
    </source>
</evidence>
<evidence type="ECO:0000256" key="15">
    <source>
        <dbReference type="ARBA" id="ARBA00023264"/>
    </source>
</evidence>
<keyword evidence="21" id="KW-1185">Reference proteome</keyword>
<keyword evidence="15" id="KW-1208">Phospholipid metabolism</keyword>
<dbReference type="UniPathway" id="UPA00557">
    <property type="reaction ID" value="UER00614"/>
</dbReference>
<evidence type="ECO:0000256" key="9">
    <source>
        <dbReference type="ARBA" id="ARBA00022692"/>
    </source>
</evidence>
<dbReference type="STRING" id="10228.B3SEP6"/>
<dbReference type="PANTHER" id="PTHR13773:SF8">
    <property type="entry name" value="PHOSPHATIDATE CYTIDYLYLTRANSFERASE, PHOTORECEPTOR-SPECIFIC"/>
    <property type="match status" value="1"/>
</dbReference>
<sequence>MAFTALAVHNWLLYLLKLSIISVSCRFIINRWKNWWIRTIFTLILLALFAAVIYAGPISLTLMVMCIQIRCFYEIIAVGHKKYREENLPFFRSLSWSFVATVNYFLYGESLSQYFQNFLQKDEILQPLASYHRFISFMMYLCCFVLFVLTLKKGYYMVQFALFGWTHIIILLLVAQSHLMIQNIFEGLIW</sequence>
<evidence type="ECO:0000256" key="11">
    <source>
        <dbReference type="ARBA" id="ARBA00022989"/>
    </source>
</evidence>
<feature type="transmembrane region" description="Helical" evidence="19">
    <location>
        <begin position="12"/>
        <end position="29"/>
    </location>
</feature>
<evidence type="ECO:0000256" key="16">
    <source>
        <dbReference type="ARBA" id="ARBA00029893"/>
    </source>
</evidence>
<evidence type="ECO:0000256" key="18">
    <source>
        <dbReference type="ARBA" id="ARBA00033406"/>
    </source>
</evidence>
<comment type="catalytic activity">
    <reaction evidence="1">
        <text>a 1,2-diacyl-sn-glycero-3-phosphate + CTP + H(+) = a CDP-1,2-diacyl-sn-glycerol + diphosphate</text>
        <dbReference type="Rhea" id="RHEA:16229"/>
        <dbReference type="ChEBI" id="CHEBI:15378"/>
        <dbReference type="ChEBI" id="CHEBI:33019"/>
        <dbReference type="ChEBI" id="CHEBI:37563"/>
        <dbReference type="ChEBI" id="CHEBI:58332"/>
        <dbReference type="ChEBI" id="CHEBI:58608"/>
        <dbReference type="EC" id="2.7.7.41"/>
    </reaction>
</comment>
<dbReference type="OMA" id="WWIRTIF"/>
<keyword evidence="9 19" id="KW-0812">Transmembrane</keyword>
<feature type="transmembrane region" description="Helical" evidence="19">
    <location>
        <begin position="128"/>
        <end position="149"/>
    </location>
</feature>
<evidence type="ECO:0000256" key="8">
    <source>
        <dbReference type="ARBA" id="ARBA00022679"/>
    </source>
</evidence>
<keyword evidence="11 19" id="KW-1133">Transmembrane helix</keyword>
<name>B3SEP6_TRIAD</name>
<evidence type="ECO:0000256" key="10">
    <source>
        <dbReference type="ARBA" id="ARBA00022695"/>
    </source>
</evidence>
<dbReference type="EC" id="2.7.7.41" evidence="6"/>
<organism evidence="20 21">
    <name type="scientific">Trichoplax adhaerens</name>
    <name type="common">Trichoplax reptans</name>
    <dbReference type="NCBI Taxonomy" id="10228"/>
    <lineage>
        <taxon>Eukaryota</taxon>
        <taxon>Metazoa</taxon>
        <taxon>Placozoa</taxon>
        <taxon>Uniplacotomia</taxon>
        <taxon>Trichoplacea</taxon>
        <taxon>Trichoplacidae</taxon>
        <taxon>Trichoplax</taxon>
    </lineage>
</organism>
<dbReference type="HOGENOM" id="CLU_1429758_0_0_1"/>
<dbReference type="InParanoid" id="B3SEP6"/>
<comment type="pathway">
    <text evidence="4">Lipid metabolism.</text>
</comment>
<keyword evidence="10" id="KW-0548">Nucleotidyltransferase</keyword>
<dbReference type="eggNOG" id="KOG1440">
    <property type="taxonomic scope" value="Eukaryota"/>
</dbReference>
<keyword evidence="7" id="KW-0444">Lipid biosynthesis</keyword>
<evidence type="ECO:0000256" key="13">
    <source>
        <dbReference type="ARBA" id="ARBA00023136"/>
    </source>
</evidence>
<dbReference type="CTD" id="6759929"/>
<dbReference type="GeneID" id="6759929"/>
<comment type="pathway">
    <text evidence="3">Phospholipid metabolism; CDP-diacylglycerol biosynthesis; CDP-diacylglycerol from sn-glycerol 3-phosphate: step 3/3.</text>
</comment>
<evidence type="ECO:0000256" key="4">
    <source>
        <dbReference type="ARBA" id="ARBA00005189"/>
    </source>
</evidence>
<dbReference type="EMBL" id="DS985579">
    <property type="protein sequence ID" value="EDV18799.1"/>
    <property type="molecule type" value="Genomic_DNA"/>
</dbReference>
<feature type="transmembrane region" description="Helical" evidence="19">
    <location>
        <begin position="161"/>
        <end position="181"/>
    </location>
</feature>
<dbReference type="Pfam" id="PF01148">
    <property type="entry name" value="CTP_transf_1"/>
    <property type="match status" value="1"/>
</dbReference>
<gene>
    <name evidence="20" type="ORF">TRIADDRAFT_34611</name>
</gene>
<evidence type="ECO:0000313" key="21">
    <source>
        <dbReference type="Proteomes" id="UP000009022"/>
    </source>
</evidence>
<evidence type="ECO:0000256" key="3">
    <source>
        <dbReference type="ARBA" id="ARBA00005119"/>
    </source>
</evidence>
<dbReference type="AlphaFoldDB" id="B3SEP6"/>
<dbReference type="PhylomeDB" id="B3SEP6"/>
<comment type="subcellular location">
    <subcellularLocation>
        <location evidence="2">Membrane</location>
        <topology evidence="2">Multi-pass membrane protein</topology>
    </subcellularLocation>
</comment>
<keyword evidence="8" id="KW-0808">Transferase</keyword>
<feature type="transmembrane region" description="Helical" evidence="19">
    <location>
        <begin position="90"/>
        <end position="108"/>
    </location>
</feature>
<dbReference type="KEGG" id="tad:TRIADDRAFT_34611"/>
<dbReference type="GO" id="GO:0004605">
    <property type="term" value="F:phosphatidate cytidylyltransferase activity"/>
    <property type="evidence" value="ECO:0007669"/>
    <property type="project" value="UniProtKB-EC"/>
</dbReference>
<dbReference type="RefSeq" id="XP_002118715.1">
    <property type="nucleotide sequence ID" value="XM_002118679.1"/>
</dbReference>
<dbReference type="PANTHER" id="PTHR13773">
    <property type="entry name" value="PHOSPHATIDATE CYTIDYLYLTRANSFERASE"/>
    <property type="match status" value="1"/>
</dbReference>
<evidence type="ECO:0000256" key="1">
    <source>
        <dbReference type="ARBA" id="ARBA00001698"/>
    </source>
</evidence>
<protein>
    <recommendedName>
        <fullName evidence="6">phosphatidate cytidylyltransferase</fullName>
        <ecNumber evidence="6">2.7.7.41</ecNumber>
    </recommendedName>
    <alternativeName>
        <fullName evidence="16">CDP-diacylglycerol synthase</fullName>
    </alternativeName>
    <alternativeName>
        <fullName evidence="17">CDP-diglyceride pyrophosphorylase</fullName>
    </alternativeName>
    <alternativeName>
        <fullName evidence="18">CDP-diglyceride synthase</fullName>
    </alternativeName>
</protein>
<keyword evidence="12" id="KW-0443">Lipid metabolism</keyword>
<reference evidence="20 21" key="1">
    <citation type="journal article" date="2008" name="Nature">
        <title>The Trichoplax genome and the nature of placozoans.</title>
        <authorList>
            <person name="Srivastava M."/>
            <person name="Begovic E."/>
            <person name="Chapman J."/>
            <person name="Putnam N.H."/>
            <person name="Hellsten U."/>
            <person name="Kawashima T."/>
            <person name="Kuo A."/>
            <person name="Mitros T."/>
            <person name="Salamov A."/>
            <person name="Carpenter M.L."/>
            <person name="Signorovitch A.Y."/>
            <person name="Moreno M.A."/>
            <person name="Kamm K."/>
            <person name="Grimwood J."/>
            <person name="Schmutz J."/>
            <person name="Shapiro H."/>
            <person name="Grigoriev I.V."/>
            <person name="Buss L.W."/>
            <person name="Schierwater B."/>
            <person name="Dellaporta S.L."/>
            <person name="Rokhsar D.S."/>
        </authorList>
    </citation>
    <scope>NUCLEOTIDE SEQUENCE [LARGE SCALE GENOMIC DNA]</scope>
    <source>
        <strain evidence="20 21">Grell-BS-1999</strain>
    </source>
</reference>
<dbReference type="GO" id="GO:0016020">
    <property type="term" value="C:membrane"/>
    <property type="evidence" value="ECO:0007669"/>
    <property type="project" value="UniProtKB-SubCell"/>
</dbReference>
<keyword evidence="13 19" id="KW-0472">Membrane</keyword>
<dbReference type="InterPro" id="IPR016720">
    <property type="entry name" value="PC_Trfase_euk"/>
</dbReference>
<evidence type="ECO:0000256" key="2">
    <source>
        <dbReference type="ARBA" id="ARBA00004141"/>
    </source>
</evidence>
<comment type="similarity">
    <text evidence="5">Belongs to the CDS family.</text>
</comment>
<proteinExistence type="inferred from homology"/>
<keyword evidence="14" id="KW-0594">Phospholipid biosynthesis</keyword>
<evidence type="ECO:0000313" key="20">
    <source>
        <dbReference type="EMBL" id="EDV18799.1"/>
    </source>
</evidence>
<accession>B3SEP6</accession>
<evidence type="ECO:0000256" key="5">
    <source>
        <dbReference type="ARBA" id="ARBA00010185"/>
    </source>
</evidence>
<dbReference type="Proteomes" id="UP000009022">
    <property type="component" value="Unassembled WGS sequence"/>
</dbReference>
<evidence type="ECO:0000256" key="14">
    <source>
        <dbReference type="ARBA" id="ARBA00023209"/>
    </source>
</evidence>
<evidence type="ECO:0000256" key="19">
    <source>
        <dbReference type="SAM" id="Phobius"/>
    </source>
</evidence>